<keyword evidence="3 5" id="KW-1133">Transmembrane helix</keyword>
<dbReference type="SUPFAM" id="SSF90123">
    <property type="entry name" value="ABC transporter transmembrane region"/>
    <property type="match status" value="1"/>
</dbReference>
<dbReference type="InterPro" id="IPR017871">
    <property type="entry name" value="ABC_transporter-like_CS"/>
</dbReference>
<dbReference type="PROSITE" id="PS50893">
    <property type="entry name" value="ABC_TRANSPORTER_2"/>
    <property type="match status" value="1"/>
</dbReference>
<feature type="transmembrane region" description="Helical" evidence="5">
    <location>
        <begin position="276"/>
        <end position="297"/>
    </location>
</feature>
<dbReference type="Gene3D" id="1.20.1560.10">
    <property type="entry name" value="ABC transporter type 1, transmembrane domain"/>
    <property type="match status" value="1"/>
</dbReference>
<accession>A0AAW1U2I6</accession>
<dbReference type="GO" id="GO:0090374">
    <property type="term" value="P:oligopeptide export from mitochondrion"/>
    <property type="evidence" value="ECO:0007669"/>
    <property type="project" value="TreeGrafter"/>
</dbReference>
<evidence type="ECO:0000256" key="5">
    <source>
        <dbReference type="SAM" id="Phobius"/>
    </source>
</evidence>
<dbReference type="InterPro" id="IPR036640">
    <property type="entry name" value="ABC1_TM_sf"/>
</dbReference>
<keyword evidence="8" id="KW-1185">Reference proteome</keyword>
<comment type="caution">
    <text evidence="7">The sequence shown here is derived from an EMBL/GenBank/DDBJ whole genome shotgun (WGS) entry which is preliminary data.</text>
</comment>
<dbReference type="PROSITE" id="PS00211">
    <property type="entry name" value="ABC_TRANSPORTER_1"/>
    <property type="match status" value="1"/>
</dbReference>
<name>A0AAW1U2I6_9CUCU</name>
<dbReference type="AlphaFoldDB" id="A0AAW1U2I6"/>
<dbReference type="GO" id="GO:0005743">
    <property type="term" value="C:mitochondrial inner membrane"/>
    <property type="evidence" value="ECO:0007669"/>
    <property type="project" value="TreeGrafter"/>
</dbReference>
<evidence type="ECO:0000313" key="8">
    <source>
        <dbReference type="Proteomes" id="UP001431783"/>
    </source>
</evidence>
<evidence type="ECO:0000256" key="4">
    <source>
        <dbReference type="ARBA" id="ARBA00023136"/>
    </source>
</evidence>
<reference evidence="7 8" key="1">
    <citation type="submission" date="2023-03" db="EMBL/GenBank/DDBJ databases">
        <title>Genome insight into feeding habits of ladybird beetles.</title>
        <authorList>
            <person name="Li H.-S."/>
            <person name="Huang Y.-H."/>
            <person name="Pang H."/>
        </authorList>
    </citation>
    <scope>NUCLEOTIDE SEQUENCE [LARGE SCALE GENOMIC DNA]</scope>
    <source>
        <strain evidence="7">SYSU_2023b</strain>
        <tissue evidence="7">Whole body</tissue>
    </source>
</reference>
<evidence type="ECO:0000313" key="7">
    <source>
        <dbReference type="EMBL" id="KAK9877114.1"/>
    </source>
</evidence>
<dbReference type="Gene3D" id="3.40.50.300">
    <property type="entry name" value="P-loop containing nucleotide triphosphate hydrolases"/>
    <property type="match status" value="1"/>
</dbReference>
<dbReference type="PANTHER" id="PTHR43394">
    <property type="entry name" value="ATP-DEPENDENT PERMEASE MDL1, MITOCHONDRIAL"/>
    <property type="match status" value="1"/>
</dbReference>
<proteinExistence type="predicted"/>
<gene>
    <name evidence="7" type="ORF">WA026_016859</name>
</gene>
<dbReference type="PANTHER" id="PTHR43394:SF27">
    <property type="entry name" value="ATP-DEPENDENT TRANSLOCASE ABCB1-LIKE"/>
    <property type="match status" value="1"/>
</dbReference>
<keyword evidence="4 5" id="KW-0472">Membrane</keyword>
<evidence type="ECO:0000256" key="1">
    <source>
        <dbReference type="ARBA" id="ARBA00004141"/>
    </source>
</evidence>
<feature type="domain" description="ABC transporter" evidence="6">
    <location>
        <begin position="1"/>
        <end position="212"/>
    </location>
</feature>
<dbReference type="Proteomes" id="UP001431783">
    <property type="component" value="Unassembled WGS sequence"/>
</dbReference>
<sequence>MELWKHFFSCLQKKTPDEETTKKKQSTLGIYISFICIDGIDIRDFDISWMRKNTGLVSQEAVLFANTIAENIRFGKMLATQAEIVKAAEKAHIHSFINSLPKGYETVLGERGMQLSGGQKQRIALARALIRKPSILLLDEATSALDSVSEAEVQSALESVRGNCTTIIVAHRLSTIKNADQIFVFSEGEVVEQGTYLELMERKNHFFKLRKKQNHYNSLETKNRKTSQIMNFRRDLETIGRDEGQEELDHMTKKNEKNNEKFLLEILRMSKPEWKLIILGVLASIGVGSSLCLHSIIFSNILWSFSMQDEILMKRTVLLNCIFYFCLGVGSGLSYILQCYAFG</sequence>
<dbReference type="GO" id="GO:0016887">
    <property type="term" value="F:ATP hydrolysis activity"/>
    <property type="evidence" value="ECO:0007669"/>
    <property type="project" value="InterPro"/>
</dbReference>
<dbReference type="GO" id="GO:0015421">
    <property type="term" value="F:ABC-type oligopeptide transporter activity"/>
    <property type="evidence" value="ECO:0007669"/>
    <property type="project" value="TreeGrafter"/>
</dbReference>
<protein>
    <recommendedName>
        <fullName evidence="6">ABC transporter domain-containing protein</fullName>
    </recommendedName>
</protein>
<feature type="transmembrane region" description="Helical" evidence="5">
    <location>
        <begin position="317"/>
        <end position="337"/>
    </location>
</feature>
<comment type="subcellular location">
    <subcellularLocation>
        <location evidence="1">Membrane</location>
        <topology evidence="1">Multi-pass membrane protein</topology>
    </subcellularLocation>
</comment>
<evidence type="ECO:0000256" key="3">
    <source>
        <dbReference type="ARBA" id="ARBA00022989"/>
    </source>
</evidence>
<dbReference type="InterPro" id="IPR027417">
    <property type="entry name" value="P-loop_NTPase"/>
</dbReference>
<dbReference type="InterPro" id="IPR039421">
    <property type="entry name" value="Type_1_exporter"/>
</dbReference>
<dbReference type="InterPro" id="IPR003439">
    <property type="entry name" value="ABC_transporter-like_ATP-bd"/>
</dbReference>
<keyword evidence="2 5" id="KW-0812">Transmembrane</keyword>
<evidence type="ECO:0000256" key="2">
    <source>
        <dbReference type="ARBA" id="ARBA00022692"/>
    </source>
</evidence>
<organism evidence="7 8">
    <name type="scientific">Henosepilachna vigintioctopunctata</name>
    <dbReference type="NCBI Taxonomy" id="420089"/>
    <lineage>
        <taxon>Eukaryota</taxon>
        <taxon>Metazoa</taxon>
        <taxon>Ecdysozoa</taxon>
        <taxon>Arthropoda</taxon>
        <taxon>Hexapoda</taxon>
        <taxon>Insecta</taxon>
        <taxon>Pterygota</taxon>
        <taxon>Neoptera</taxon>
        <taxon>Endopterygota</taxon>
        <taxon>Coleoptera</taxon>
        <taxon>Polyphaga</taxon>
        <taxon>Cucujiformia</taxon>
        <taxon>Coccinelloidea</taxon>
        <taxon>Coccinellidae</taxon>
        <taxon>Epilachninae</taxon>
        <taxon>Epilachnini</taxon>
        <taxon>Henosepilachna</taxon>
    </lineage>
</organism>
<dbReference type="GO" id="GO:0005524">
    <property type="term" value="F:ATP binding"/>
    <property type="evidence" value="ECO:0007669"/>
    <property type="project" value="InterPro"/>
</dbReference>
<dbReference type="Pfam" id="PF00005">
    <property type="entry name" value="ABC_tran"/>
    <property type="match status" value="1"/>
</dbReference>
<dbReference type="SUPFAM" id="SSF52540">
    <property type="entry name" value="P-loop containing nucleoside triphosphate hydrolases"/>
    <property type="match status" value="1"/>
</dbReference>
<dbReference type="EMBL" id="JARQZJ010000040">
    <property type="protein sequence ID" value="KAK9877114.1"/>
    <property type="molecule type" value="Genomic_DNA"/>
</dbReference>
<evidence type="ECO:0000259" key="6">
    <source>
        <dbReference type="PROSITE" id="PS50893"/>
    </source>
</evidence>